<sequence>MSLLPYAVLLYIPFVYASLPSLNGTSTPTLNVSDSPPSCDTRSLWNIIWSCAATLFACTWTAVHPNIPGIDEGKVTVFCRRLCIMIMALIAPELIITWATSQFLSAHWTVTQGFFTWMGGFILYFDDKSRATLRPDELLRFVSEGSVDVPVITEADIEDRSKGDALSKGIAILQLAWFVLQLVARYTQNLPITLLEIDTLAVAALTCITYGFWWKKPKDVGRPHAIYWKATASQPGRLAYEYVINIAARNCSYSPAF</sequence>
<protein>
    <submittedName>
        <fullName evidence="3">Uncharacterized protein</fullName>
    </submittedName>
</protein>
<name>A0A9P7E299_9AGAM</name>
<gene>
    <name evidence="3" type="ORF">BJ212DRAFT_1279260</name>
</gene>
<dbReference type="Proteomes" id="UP000807769">
    <property type="component" value="Unassembled WGS sequence"/>
</dbReference>
<evidence type="ECO:0000256" key="2">
    <source>
        <dbReference type="SAM" id="SignalP"/>
    </source>
</evidence>
<evidence type="ECO:0000256" key="1">
    <source>
        <dbReference type="SAM" id="Phobius"/>
    </source>
</evidence>
<comment type="caution">
    <text evidence="3">The sequence shown here is derived from an EMBL/GenBank/DDBJ whole genome shotgun (WGS) entry which is preliminary data.</text>
</comment>
<accession>A0A9P7E299</accession>
<dbReference type="RefSeq" id="XP_041189277.1">
    <property type="nucleotide sequence ID" value="XM_041331480.1"/>
</dbReference>
<keyword evidence="4" id="KW-1185">Reference proteome</keyword>
<reference evidence="3" key="1">
    <citation type="journal article" date="2020" name="New Phytol.">
        <title>Comparative genomics reveals dynamic genome evolution in host specialist ectomycorrhizal fungi.</title>
        <authorList>
            <person name="Lofgren L.A."/>
            <person name="Nguyen N.H."/>
            <person name="Vilgalys R."/>
            <person name="Ruytinx J."/>
            <person name="Liao H.L."/>
            <person name="Branco S."/>
            <person name="Kuo A."/>
            <person name="LaButti K."/>
            <person name="Lipzen A."/>
            <person name="Andreopoulos W."/>
            <person name="Pangilinan J."/>
            <person name="Riley R."/>
            <person name="Hundley H."/>
            <person name="Na H."/>
            <person name="Barry K."/>
            <person name="Grigoriev I.V."/>
            <person name="Stajich J.E."/>
            <person name="Kennedy P.G."/>
        </authorList>
    </citation>
    <scope>NUCLEOTIDE SEQUENCE</scope>
    <source>
        <strain evidence="3">MN1</strain>
    </source>
</reference>
<proteinExistence type="predicted"/>
<evidence type="ECO:0000313" key="4">
    <source>
        <dbReference type="Proteomes" id="UP000807769"/>
    </source>
</evidence>
<evidence type="ECO:0000313" key="3">
    <source>
        <dbReference type="EMBL" id="KAG1809563.1"/>
    </source>
</evidence>
<organism evidence="3 4">
    <name type="scientific">Suillus subaureus</name>
    <dbReference type="NCBI Taxonomy" id="48587"/>
    <lineage>
        <taxon>Eukaryota</taxon>
        <taxon>Fungi</taxon>
        <taxon>Dikarya</taxon>
        <taxon>Basidiomycota</taxon>
        <taxon>Agaricomycotina</taxon>
        <taxon>Agaricomycetes</taxon>
        <taxon>Agaricomycetidae</taxon>
        <taxon>Boletales</taxon>
        <taxon>Suillineae</taxon>
        <taxon>Suillaceae</taxon>
        <taxon>Suillus</taxon>
    </lineage>
</organism>
<feature type="signal peptide" evidence="2">
    <location>
        <begin position="1"/>
        <end position="17"/>
    </location>
</feature>
<dbReference type="GeneID" id="64625497"/>
<feature type="transmembrane region" description="Helical" evidence="1">
    <location>
        <begin position="190"/>
        <end position="213"/>
    </location>
</feature>
<keyword evidence="2" id="KW-0732">Signal</keyword>
<dbReference type="OrthoDB" id="9451547at2759"/>
<feature type="transmembrane region" description="Helical" evidence="1">
    <location>
        <begin position="82"/>
        <end position="100"/>
    </location>
</feature>
<keyword evidence="1" id="KW-0472">Membrane</keyword>
<dbReference type="PANTHER" id="PTHR35043:SF7">
    <property type="entry name" value="TRANSCRIPTION FACTOR DOMAIN-CONTAINING PROTEIN"/>
    <property type="match status" value="1"/>
</dbReference>
<keyword evidence="1" id="KW-0812">Transmembrane</keyword>
<dbReference type="EMBL" id="JABBWG010000033">
    <property type="protein sequence ID" value="KAG1809563.1"/>
    <property type="molecule type" value="Genomic_DNA"/>
</dbReference>
<feature type="transmembrane region" description="Helical" evidence="1">
    <location>
        <begin position="43"/>
        <end position="62"/>
    </location>
</feature>
<dbReference type="AlphaFoldDB" id="A0A9P7E299"/>
<feature type="chain" id="PRO_5040355296" evidence="2">
    <location>
        <begin position="18"/>
        <end position="257"/>
    </location>
</feature>
<keyword evidence="1" id="KW-1133">Transmembrane helix</keyword>
<feature type="transmembrane region" description="Helical" evidence="1">
    <location>
        <begin position="106"/>
        <end position="125"/>
    </location>
</feature>
<dbReference type="PANTHER" id="PTHR35043">
    <property type="entry name" value="TRANSCRIPTION FACTOR DOMAIN-CONTAINING PROTEIN"/>
    <property type="match status" value="1"/>
</dbReference>